<accession>A0A518BTS1</accession>
<dbReference type="KEGG" id="mcad:Pan265_02070"/>
<dbReference type="AlphaFoldDB" id="A0A518BTS1"/>
<gene>
    <name evidence="1" type="ORF">Pan265_02070</name>
</gene>
<reference evidence="1 2" key="1">
    <citation type="submission" date="2019-02" db="EMBL/GenBank/DDBJ databases">
        <title>Deep-cultivation of Planctomycetes and their phenomic and genomic characterization uncovers novel biology.</title>
        <authorList>
            <person name="Wiegand S."/>
            <person name="Jogler M."/>
            <person name="Boedeker C."/>
            <person name="Pinto D."/>
            <person name="Vollmers J."/>
            <person name="Rivas-Marin E."/>
            <person name="Kohn T."/>
            <person name="Peeters S.H."/>
            <person name="Heuer A."/>
            <person name="Rast P."/>
            <person name="Oberbeckmann S."/>
            <person name="Bunk B."/>
            <person name="Jeske O."/>
            <person name="Meyerdierks A."/>
            <person name="Storesund J.E."/>
            <person name="Kallscheuer N."/>
            <person name="Luecker S."/>
            <person name="Lage O.M."/>
            <person name="Pohl T."/>
            <person name="Merkel B.J."/>
            <person name="Hornburger P."/>
            <person name="Mueller R.-W."/>
            <person name="Bruemmer F."/>
            <person name="Labrenz M."/>
            <person name="Spormann A.M."/>
            <person name="Op den Camp H."/>
            <person name="Overmann J."/>
            <person name="Amann R."/>
            <person name="Jetten M.S.M."/>
            <person name="Mascher T."/>
            <person name="Medema M.H."/>
            <person name="Devos D.P."/>
            <person name="Kaster A.-K."/>
            <person name="Ovreas L."/>
            <person name="Rohde M."/>
            <person name="Galperin M.Y."/>
            <person name="Jogler C."/>
        </authorList>
    </citation>
    <scope>NUCLEOTIDE SEQUENCE [LARGE SCALE GENOMIC DNA]</scope>
    <source>
        <strain evidence="1 2">Pan265</strain>
    </source>
</reference>
<dbReference type="InterPro" id="IPR045584">
    <property type="entry name" value="Pilin-like"/>
</dbReference>
<evidence type="ECO:0000313" key="1">
    <source>
        <dbReference type="EMBL" id="QDU70381.1"/>
    </source>
</evidence>
<dbReference type="Pfam" id="PF07963">
    <property type="entry name" value="N_methyl"/>
    <property type="match status" value="1"/>
</dbReference>
<proteinExistence type="predicted"/>
<dbReference type="InterPro" id="IPR012902">
    <property type="entry name" value="N_methyl_site"/>
</dbReference>
<protein>
    <recommendedName>
        <fullName evidence="3">Type II secretion system protein G</fullName>
    </recommendedName>
</protein>
<dbReference type="EMBL" id="CP036280">
    <property type="protein sequence ID" value="QDU70381.1"/>
    <property type="molecule type" value="Genomic_DNA"/>
</dbReference>
<dbReference type="SUPFAM" id="SSF54523">
    <property type="entry name" value="Pili subunits"/>
    <property type="match status" value="1"/>
</dbReference>
<sequence>MRQRAFTLIELLVVISIIGLLVALVLPSLAAARSSARGVVCGSNLRQLMLANHAYASDHDEHLVPAAARFMENLHRWHGQRDAIDEPFDSARAPLFPYFQSVDVKRCPSFEPEIAGFEASCGGYGYNRNYLGTDDPKELYSESSNRIDMAADPTRTVHFTDTAFSTDGEVLMEYSFAEPPFHAAGWEASPSIHFRHQGGTNAGWLDGHMTRVSMTFTRGSAYGFTEEQNRQLGLGWFGPEDNSLFDLK</sequence>
<dbReference type="Gene3D" id="3.30.700.10">
    <property type="entry name" value="Glycoprotein, Type 4 Pilin"/>
    <property type="match status" value="1"/>
</dbReference>
<organism evidence="1 2">
    <name type="scientific">Mucisphaera calidilacus</name>
    <dbReference type="NCBI Taxonomy" id="2527982"/>
    <lineage>
        <taxon>Bacteria</taxon>
        <taxon>Pseudomonadati</taxon>
        <taxon>Planctomycetota</taxon>
        <taxon>Phycisphaerae</taxon>
        <taxon>Phycisphaerales</taxon>
        <taxon>Phycisphaeraceae</taxon>
        <taxon>Mucisphaera</taxon>
    </lineage>
</organism>
<dbReference type="NCBIfam" id="TIGR02532">
    <property type="entry name" value="IV_pilin_GFxxxE"/>
    <property type="match status" value="1"/>
</dbReference>
<evidence type="ECO:0008006" key="3">
    <source>
        <dbReference type="Google" id="ProtNLM"/>
    </source>
</evidence>
<evidence type="ECO:0000313" key="2">
    <source>
        <dbReference type="Proteomes" id="UP000320386"/>
    </source>
</evidence>
<dbReference type="Proteomes" id="UP000320386">
    <property type="component" value="Chromosome"/>
</dbReference>
<keyword evidence="2" id="KW-1185">Reference proteome</keyword>
<dbReference type="PANTHER" id="PTHR30093">
    <property type="entry name" value="GENERAL SECRETION PATHWAY PROTEIN G"/>
    <property type="match status" value="1"/>
</dbReference>
<name>A0A518BTS1_9BACT</name>